<protein>
    <submittedName>
        <fullName evidence="1">Uncharacterized protein</fullName>
    </submittedName>
</protein>
<gene>
    <name evidence="1" type="ORF">A2227_04915</name>
</gene>
<proteinExistence type="predicted"/>
<dbReference type="AlphaFoldDB" id="A0A1F5SML4"/>
<dbReference type="Proteomes" id="UP000178367">
    <property type="component" value="Unassembled WGS sequence"/>
</dbReference>
<evidence type="ECO:0000313" key="2">
    <source>
        <dbReference type="Proteomes" id="UP000178367"/>
    </source>
</evidence>
<reference evidence="1 2" key="1">
    <citation type="journal article" date="2016" name="Nat. Commun.">
        <title>Thousands of microbial genomes shed light on interconnected biogeochemical processes in an aquifer system.</title>
        <authorList>
            <person name="Anantharaman K."/>
            <person name="Brown C.T."/>
            <person name="Hug L.A."/>
            <person name="Sharon I."/>
            <person name="Castelle C.J."/>
            <person name="Probst A.J."/>
            <person name="Thomas B.C."/>
            <person name="Singh A."/>
            <person name="Wilkins M.J."/>
            <person name="Karaoz U."/>
            <person name="Brodie E.L."/>
            <person name="Williams K.H."/>
            <person name="Hubbard S.S."/>
            <person name="Banfield J.F."/>
        </authorList>
    </citation>
    <scope>NUCLEOTIDE SEQUENCE [LARGE SCALE GENOMIC DNA]</scope>
</reference>
<accession>A0A1F5SML4</accession>
<name>A0A1F5SML4_9BACT</name>
<sequence>MKEFFEKFRKTIEEKNASDFKKAHYYLKTRLTNLIVNFSITFSMSIDIRDELGHILAHFFRGNGPIWPEAVREMAQLESLLDVIESLIVLRTPEQLRAVIRDNENMWLIITLINNNQTDNKYLKNVDIAVKTGKNSLEIGECLRYLEKYGIIRLLPPFYDPYIELTGFGQSLL</sequence>
<dbReference type="EMBL" id="MFGB01000005">
    <property type="protein sequence ID" value="OGF27924.1"/>
    <property type="molecule type" value="Genomic_DNA"/>
</dbReference>
<organism evidence="1 2">
    <name type="scientific">Candidatus Falkowbacteria bacterium RIFOXYA2_FULL_47_19</name>
    <dbReference type="NCBI Taxonomy" id="1797994"/>
    <lineage>
        <taxon>Bacteria</taxon>
        <taxon>Candidatus Falkowiibacteriota</taxon>
    </lineage>
</organism>
<comment type="caution">
    <text evidence="1">The sequence shown here is derived from an EMBL/GenBank/DDBJ whole genome shotgun (WGS) entry which is preliminary data.</text>
</comment>
<dbReference type="STRING" id="1797994.A2227_04915"/>
<evidence type="ECO:0000313" key="1">
    <source>
        <dbReference type="EMBL" id="OGF27924.1"/>
    </source>
</evidence>